<evidence type="ECO:0000256" key="4">
    <source>
        <dbReference type="ARBA" id="ARBA00023163"/>
    </source>
</evidence>
<dbReference type="RefSeq" id="WP_301629484.1">
    <property type="nucleotide sequence ID" value="NZ_BORS01000014.1"/>
</dbReference>
<dbReference type="Gene3D" id="1.10.10.10">
    <property type="entry name" value="Winged helix-like DNA-binding domain superfamily/Winged helix DNA-binding domain"/>
    <property type="match status" value="1"/>
</dbReference>
<dbReference type="PROSITE" id="PS00042">
    <property type="entry name" value="HTH_CRP_1"/>
    <property type="match status" value="1"/>
</dbReference>
<dbReference type="InterPro" id="IPR000595">
    <property type="entry name" value="cNMP-bd_dom"/>
</dbReference>
<dbReference type="InterPro" id="IPR050397">
    <property type="entry name" value="Env_Response_Regulators"/>
</dbReference>
<dbReference type="AlphaFoldDB" id="A0A920CKK3"/>
<dbReference type="PROSITE" id="PS50042">
    <property type="entry name" value="CNMP_BINDING_3"/>
    <property type="match status" value="1"/>
</dbReference>
<dbReference type="InterPro" id="IPR036390">
    <property type="entry name" value="WH_DNA-bd_sf"/>
</dbReference>
<accession>A0A920CKK3</accession>
<evidence type="ECO:0000259" key="6">
    <source>
        <dbReference type="PROSITE" id="PS51063"/>
    </source>
</evidence>
<dbReference type="PROSITE" id="PS51063">
    <property type="entry name" value="HTH_CRP_2"/>
    <property type="match status" value="1"/>
</dbReference>
<dbReference type="GO" id="GO:0003677">
    <property type="term" value="F:DNA binding"/>
    <property type="evidence" value="ECO:0007669"/>
    <property type="project" value="UniProtKB-KW"/>
</dbReference>
<dbReference type="CDD" id="cd00092">
    <property type="entry name" value="HTH_CRP"/>
    <property type="match status" value="1"/>
</dbReference>
<dbReference type="GO" id="GO:0003700">
    <property type="term" value="F:DNA-binding transcription factor activity"/>
    <property type="evidence" value="ECO:0007669"/>
    <property type="project" value="InterPro"/>
</dbReference>
<reference evidence="7" key="1">
    <citation type="submission" date="2021-03" db="EMBL/GenBank/DDBJ databases">
        <title>Antimicrobial resistance genes in bacteria isolated from Japanese honey, and their potential for conferring macrolide and lincosamide resistance in the American foulbrood pathogen Paenibacillus larvae.</title>
        <authorList>
            <person name="Okamoto M."/>
            <person name="Kumagai M."/>
            <person name="Kanamori H."/>
            <person name="Takamatsu D."/>
        </authorList>
    </citation>
    <scope>NUCLEOTIDE SEQUENCE</scope>
    <source>
        <strain evidence="7">J41TS4</strain>
    </source>
</reference>
<dbReference type="InterPro" id="IPR036388">
    <property type="entry name" value="WH-like_DNA-bd_sf"/>
</dbReference>
<gene>
    <name evidence="7" type="ORF">J41TS4_37640</name>
</gene>
<dbReference type="Proteomes" id="UP000678895">
    <property type="component" value="Unassembled WGS sequence"/>
</dbReference>
<keyword evidence="3" id="KW-0010">Activator</keyword>
<dbReference type="Gene3D" id="2.60.120.10">
    <property type="entry name" value="Jelly Rolls"/>
    <property type="match status" value="1"/>
</dbReference>
<dbReference type="GO" id="GO:0005829">
    <property type="term" value="C:cytosol"/>
    <property type="evidence" value="ECO:0007669"/>
    <property type="project" value="TreeGrafter"/>
</dbReference>
<evidence type="ECO:0000259" key="5">
    <source>
        <dbReference type="PROSITE" id="PS50042"/>
    </source>
</evidence>
<dbReference type="PRINTS" id="PR00034">
    <property type="entry name" value="HTHCRP"/>
</dbReference>
<dbReference type="SMART" id="SM00100">
    <property type="entry name" value="cNMP"/>
    <property type="match status" value="1"/>
</dbReference>
<keyword evidence="1" id="KW-0805">Transcription regulation</keyword>
<protein>
    <submittedName>
        <fullName evidence="7">Crp/Fnr family transcriptional regulator</fullName>
    </submittedName>
</protein>
<dbReference type="InterPro" id="IPR014710">
    <property type="entry name" value="RmlC-like_jellyroll"/>
</dbReference>
<dbReference type="EMBL" id="BORS01000014">
    <property type="protein sequence ID" value="GIO44006.1"/>
    <property type="molecule type" value="Genomic_DNA"/>
</dbReference>
<dbReference type="PANTHER" id="PTHR24567">
    <property type="entry name" value="CRP FAMILY TRANSCRIPTIONAL REGULATORY PROTEIN"/>
    <property type="match status" value="1"/>
</dbReference>
<feature type="domain" description="Cyclic nucleotide-binding" evidence="5">
    <location>
        <begin position="30"/>
        <end position="150"/>
    </location>
</feature>
<dbReference type="PANTHER" id="PTHR24567:SF28">
    <property type="entry name" value="LISTERIOLYSIN REGULATORY PROTEIN"/>
    <property type="match status" value="1"/>
</dbReference>
<proteinExistence type="predicted"/>
<sequence length="238" mass="26735">MQDSTSCSYGCHHNSDAEERQQYCISIVPLFNHLDLDELKEIVQTTRSHQFPKGQIVYHSGETSEGLYIVHKGSMKIYRLSGNGKEQLIRILGPGDFTGELSLFSASVHESYAEALEPLELCIMSRDSLQSFLLKYPQIALKMLGEFTSRLAESEKQATRIATETVETRIAMYLSNLSEMQKNSGITLPMSRKHLASYLGTTPETISRKLADFEASGWISQQGQRQIQILNLDALLLV</sequence>
<organism evidence="7 8">
    <name type="scientific">Paenibacillus apis</name>
    <dbReference type="NCBI Taxonomy" id="1792174"/>
    <lineage>
        <taxon>Bacteria</taxon>
        <taxon>Bacillati</taxon>
        <taxon>Bacillota</taxon>
        <taxon>Bacilli</taxon>
        <taxon>Bacillales</taxon>
        <taxon>Paenibacillaceae</taxon>
        <taxon>Paenibacillus</taxon>
    </lineage>
</organism>
<comment type="caution">
    <text evidence="7">The sequence shown here is derived from an EMBL/GenBank/DDBJ whole genome shotgun (WGS) entry which is preliminary data.</text>
</comment>
<dbReference type="Pfam" id="PF00027">
    <property type="entry name" value="cNMP_binding"/>
    <property type="match status" value="1"/>
</dbReference>
<keyword evidence="8" id="KW-1185">Reference proteome</keyword>
<dbReference type="SUPFAM" id="SSF46785">
    <property type="entry name" value="Winged helix' DNA-binding domain"/>
    <property type="match status" value="1"/>
</dbReference>
<evidence type="ECO:0000256" key="3">
    <source>
        <dbReference type="ARBA" id="ARBA00023159"/>
    </source>
</evidence>
<evidence type="ECO:0000256" key="1">
    <source>
        <dbReference type="ARBA" id="ARBA00023015"/>
    </source>
</evidence>
<dbReference type="InterPro" id="IPR012318">
    <property type="entry name" value="HTH_CRP"/>
</dbReference>
<evidence type="ECO:0000313" key="7">
    <source>
        <dbReference type="EMBL" id="GIO44006.1"/>
    </source>
</evidence>
<dbReference type="SUPFAM" id="SSF51206">
    <property type="entry name" value="cAMP-binding domain-like"/>
    <property type="match status" value="1"/>
</dbReference>
<dbReference type="InterPro" id="IPR018335">
    <property type="entry name" value="Tscrpt_reg_HTH_Crp-type_CS"/>
</dbReference>
<keyword evidence="4" id="KW-0804">Transcription</keyword>
<name>A0A920CKK3_9BACL</name>
<evidence type="ECO:0000313" key="8">
    <source>
        <dbReference type="Proteomes" id="UP000678895"/>
    </source>
</evidence>
<evidence type="ECO:0000256" key="2">
    <source>
        <dbReference type="ARBA" id="ARBA00023125"/>
    </source>
</evidence>
<dbReference type="Pfam" id="PF13545">
    <property type="entry name" value="HTH_Crp_2"/>
    <property type="match status" value="1"/>
</dbReference>
<dbReference type="InterPro" id="IPR018490">
    <property type="entry name" value="cNMP-bd_dom_sf"/>
</dbReference>
<dbReference type="SMART" id="SM00419">
    <property type="entry name" value="HTH_CRP"/>
    <property type="match status" value="1"/>
</dbReference>
<feature type="domain" description="HTH crp-type" evidence="6">
    <location>
        <begin position="164"/>
        <end position="233"/>
    </location>
</feature>
<keyword evidence="2" id="KW-0238">DNA-binding</keyword>
<dbReference type="CDD" id="cd00038">
    <property type="entry name" value="CAP_ED"/>
    <property type="match status" value="1"/>
</dbReference>